<evidence type="ECO:0000313" key="6">
    <source>
        <dbReference type="Proteomes" id="UP000235347"/>
    </source>
</evidence>
<dbReference type="PANTHER" id="PTHR37418">
    <property type="entry name" value="3-KETO-5-AMINOHEXANOATE CLEAVAGE ENZYME-RELATED"/>
    <property type="match status" value="1"/>
</dbReference>
<keyword evidence="6" id="KW-1185">Reference proteome</keyword>
<comment type="caution">
    <text evidence="5">The sequence shown here is derived from an EMBL/GenBank/DDBJ whole genome shotgun (WGS) entry which is preliminary data.</text>
</comment>
<organism evidence="5 6">
    <name type="scientific">Trinickia soli</name>
    <dbReference type="NCBI Taxonomy" id="380675"/>
    <lineage>
        <taxon>Bacteria</taxon>
        <taxon>Pseudomonadati</taxon>
        <taxon>Pseudomonadota</taxon>
        <taxon>Betaproteobacteria</taxon>
        <taxon>Burkholderiales</taxon>
        <taxon>Burkholderiaceae</taxon>
        <taxon>Trinickia</taxon>
    </lineage>
</organism>
<dbReference type="InterPro" id="IPR008567">
    <property type="entry name" value="BKACE"/>
</dbReference>
<proteinExistence type="predicted"/>
<dbReference type="AlphaFoldDB" id="A0A2N7VJM4"/>
<evidence type="ECO:0000256" key="2">
    <source>
        <dbReference type="ARBA" id="ARBA00022679"/>
    </source>
</evidence>
<evidence type="ECO:0000313" key="5">
    <source>
        <dbReference type="EMBL" id="PMS17342.1"/>
    </source>
</evidence>
<dbReference type="InterPro" id="IPR013785">
    <property type="entry name" value="Aldolase_TIM"/>
</dbReference>
<dbReference type="GO" id="GO:0046872">
    <property type="term" value="F:metal ion binding"/>
    <property type="evidence" value="ECO:0007669"/>
    <property type="project" value="UniProtKB-KW"/>
</dbReference>
<dbReference type="PANTHER" id="PTHR37418:SF2">
    <property type="entry name" value="3-KETO-5-AMINOHEXANOATE CLEAVAGE ENZYME"/>
    <property type="match status" value="1"/>
</dbReference>
<name>A0A2N7VJM4_9BURK</name>
<dbReference type="GO" id="GO:0043720">
    <property type="term" value="F:3-keto-5-aminohexanoate cleavage activity"/>
    <property type="evidence" value="ECO:0007669"/>
    <property type="project" value="InterPro"/>
</dbReference>
<evidence type="ECO:0008006" key="7">
    <source>
        <dbReference type="Google" id="ProtNLM"/>
    </source>
</evidence>
<reference evidence="5 6" key="1">
    <citation type="submission" date="2018-01" db="EMBL/GenBank/DDBJ databases">
        <title>Whole genome analyses suggest that Burkholderia sensu lato contains two further novel genera in the rhizoxinica-symbiotica group Mycetohabitans gen. nov., and Trinickia gen. nov.: implications for the evolution of diazotrophy and nodulation in the Burkholderiaceae.</title>
        <authorList>
            <person name="Estrada-de los Santos P."/>
            <person name="Palmer M."/>
            <person name="Chavez-Ramirez B."/>
            <person name="Beukes C."/>
            <person name="Steenkamp E.T."/>
            <person name="Hirsch A.M."/>
            <person name="Manyaka P."/>
            <person name="Maluk M."/>
            <person name="Lafos M."/>
            <person name="Crook M."/>
            <person name="Gross E."/>
            <person name="Simon M.F."/>
            <person name="Bueno dos Reis Junior F."/>
            <person name="Poole P.S."/>
            <person name="Venter S.N."/>
            <person name="James E.K."/>
        </authorList>
    </citation>
    <scope>NUCLEOTIDE SEQUENCE [LARGE SCALE GENOMIC DNA]</scope>
    <source>
        <strain evidence="5 6">GP25-8</strain>
    </source>
</reference>
<dbReference type="Pfam" id="PF05853">
    <property type="entry name" value="BKACE"/>
    <property type="match status" value="1"/>
</dbReference>
<keyword evidence="3" id="KW-0479">Metal-binding</keyword>
<dbReference type="Proteomes" id="UP000235347">
    <property type="component" value="Unassembled WGS sequence"/>
</dbReference>
<evidence type="ECO:0000256" key="3">
    <source>
        <dbReference type="ARBA" id="ARBA00022723"/>
    </source>
</evidence>
<gene>
    <name evidence="5" type="ORF">C0Z19_24645</name>
</gene>
<sequence length="82" mass="8941">MATPMAMLATLVRSRASVLTYGAVMSSHGRVGLEDSLYLGAGEKAKSNAEQVRKIRRILEELGIEVAAPDEARQLLWLEGTR</sequence>
<dbReference type="EMBL" id="PNYB01000030">
    <property type="protein sequence ID" value="PMS17342.1"/>
    <property type="molecule type" value="Genomic_DNA"/>
</dbReference>
<keyword evidence="2" id="KW-0808">Transferase</keyword>
<dbReference type="Gene3D" id="3.20.20.70">
    <property type="entry name" value="Aldolase class I"/>
    <property type="match status" value="1"/>
</dbReference>
<evidence type="ECO:0000256" key="1">
    <source>
        <dbReference type="ARBA" id="ARBA00001947"/>
    </source>
</evidence>
<keyword evidence="4" id="KW-0862">Zinc</keyword>
<protein>
    <recommendedName>
        <fullName evidence="7">3-keto-5-aminohexanoate cleavage protein</fullName>
    </recommendedName>
</protein>
<accession>A0A2N7VJM4</accession>
<evidence type="ECO:0000256" key="4">
    <source>
        <dbReference type="ARBA" id="ARBA00022833"/>
    </source>
</evidence>
<comment type="cofactor">
    <cofactor evidence="1">
        <name>Zn(2+)</name>
        <dbReference type="ChEBI" id="CHEBI:29105"/>
    </cofactor>
</comment>